<proteinExistence type="predicted"/>
<protein>
    <submittedName>
        <fullName evidence="1">Uncharacterized protein</fullName>
    </submittedName>
</protein>
<evidence type="ECO:0000313" key="1">
    <source>
        <dbReference type="EMBL" id="GGJ07755.1"/>
    </source>
</evidence>
<name>A0ABQ2CSH5_9GAMM</name>
<sequence length="198" mass="21794">MNARMGLRIGTLVAVVLLTLLALDRWRAEQEAGQPLAWKAAYEATLWAPLRERLLTLADVERTLGKGSLWMISADGEPRLVSRHPLDSDGQRWRLQAVIGLDEERTNSLVEAQAWQPDMADQAVSPAVAAALAQYPVERLSVMPEEPLSAQKVIATFGVADWHMPVEGGEAWIYGRQGVVVSVSEGEAHSVMFGLRQE</sequence>
<accession>A0ABQ2CSH5</accession>
<evidence type="ECO:0000313" key="2">
    <source>
        <dbReference type="Proteomes" id="UP000633263"/>
    </source>
</evidence>
<comment type="caution">
    <text evidence="1">The sequence shown here is derived from an EMBL/GenBank/DDBJ whole genome shotgun (WGS) entry which is preliminary data.</text>
</comment>
<gene>
    <name evidence="1" type="ORF">GCM10009083_25860</name>
</gene>
<organism evidence="1 2">
    <name type="scientific">Halopseudomonas pertucinogena</name>
    <dbReference type="NCBI Taxonomy" id="86175"/>
    <lineage>
        <taxon>Bacteria</taxon>
        <taxon>Pseudomonadati</taxon>
        <taxon>Pseudomonadota</taxon>
        <taxon>Gammaproteobacteria</taxon>
        <taxon>Pseudomonadales</taxon>
        <taxon>Pseudomonadaceae</taxon>
        <taxon>Halopseudomonas</taxon>
    </lineage>
</organism>
<reference evidence="2" key="1">
    <citation type="journal article" date="2019" name="Int. J. Syst. Evol. Microbiol.">
        <title>The Global Catalogue of Microorganisms (GCM) 10K type strain sequencing project: providing services to taxonomists for standard genome sequencing and annotation.</title>
        <authorList>
            <consortium name="The Broad Institute Genomics Platform"/>
            <consortium name="The Broad Institute Genome Sequencing Center for Infectious Disease"/>
            <person name="Wu L."/>
            <person name="Ma J."/>
        </authorList>
    </citation>
    <scope>NUCLEOTIDE SEQUENCE [LARGE SCALE GENOMIC DNA]</scope>
    <source>
        <strain evidence="2">JCM 11590</strain>
    </source>
</reference>
<dbReference type="Proteomes" id="UP000633263">
    <property type="component" value="Unassembled WGS sequence"/>
</dbReference>
<dbReference type="EMBL" id="BMNN01000007">
    <property type="protein sequence ID" value="GGJ07755.1"/>
    <property type="molecule type" value="Genomic_DNA"/>
</dbReference>
<keyword evidence="2" id="KW-1185">Reference proteome</keyword>
<dbReference type="RefSeq" id="WP_188637079.1">
    <property type="nucleotide sequence ID" value="NZ_BMNN01000007.1"/>
</dbReference>